<evidence type="ECO:0000313" key="3">
    <source>
        <dbReference type="Proteomes" id="UP000051530"/>
    </source>
</evidence>
<keyword evidence="3" id="KW-1185">Reference proteome</keyword>
<reference evidence="2 3" key="1">
    <citation type="submission" date="2015-07" db="EMBL/GenBank/DDBJ databases">
        <title>The genome of Pseudoloma neurophilia, a relevant intracellular parasite of the zebrafish.</title>
        <authorList>
            <person name="Ndikumana S."/>
            <person name="Pelin A."/>
            <person name="Sanders J."/>
            <person name="Corradi N."/>
        </authorList>
    </citation>
    <scope>NUCLEOTIDE SEQUENCE [LARGE SCALE GENOMIC DNA]</scope>
    <source>
        <strain evidence="2 3">MK1</strain>
    </source>
</reference>
<dbReference type="OrthoDB" id="5364946at2759"/>
<dbReference type="SUPFAM" id="SSF55315">
    <property type="entry name" value="L30e-like"/>
    <property type="match status" value="1"/>
</dbReference>
<organism evidence="2 3">
    <name type="scientific">Pseudoloma neurophilia</name>
    <dbReference type="NCBI Taxonomy" id="146866"/>
    <lineage>
        <taxon>Eukaryota</taxon>
        <taxon>Fungi</taxon>
        <taxon>Fungi incertae sedis</taxon>
        <taxon>Microsporidia</taxon>
        <taxon>Pseudoloma</taxon>
    </lineage>
</organism>
<dbReference type="InterPro" id="IPR029064">
    <property type="entry name" value="Ribosomal_eL30-like_sf"/>
</dbReference>
<protein>
    <submittedName>
        <fullName evidence="2">Box H/ACA snoRNP component, involved in ribosomal RNA pseudouridinylation</fullName>
    </submittedName>
</protein>
<accession>A0A0R0M183</accession>
<proteinExistence type="predicted"/>
<dbReference type="VEuPathDB" id="MicrosporidiaDB:M153_3100016293"/>
<dbReference type="InterPro" id="IPR004038">
    <property type="entry name" value="Ribosomal_eL8/eL30/eS12/Gad45"/>
</dbReference>
<gene>
    <name evidence="2" type="ORF">M153_3100016293</name>
</gene>
<dbReference type="EMBL" id="LGUB01000006">
    <property type="protein sequence ID" value="KRH95096.1"/>
    <property type="molecule type" value="Genomic_DNA"/>
</dbReference>
<dbReference type="Proteomes" id="UP000051530">
    <property type="component" value="Unassembled WGS sequence"/>
</dbReference>
<dbReference type="Gene3D" id="3.30.1330.30">
    <property type="match status" value="1"/>
</dbReference>
<comment type="caution">
    <text evidence="2">The sequence shown here is derived from an EMBL/GenBank/DDBJ whole genome shotgun (WGS) entry which is preliminary data.</text>
</comment>
<dbReference type="AlphaFoldDB" id="A0A0R0M183"/>
<name>A0A0R0M183_9MICR</name>
<feature type="domain" description="Ribosomal protein eL8/eL30/eS12/Gadd45" evidence="1">
    <location>
        <begin position="33"/>
        <end position="111"/>
    </location>
</feature>
<dbReference type="Pfam" id="PF01248">
    <property type="entry name" value="Ribosomal_L7Ae"/>
    <property type="match status" value="1"/>
</dbReference>
<evidence type="ECO:0000259" key="1">
    <source>
        <dbReference type="Pfam" id="PF01248"/>
    </source>
</evidence>
<sequence length="128" mass="15007">MDKSRPNQAQKILFEPRITSTEKLTQIFGKIQKEKITRGLKACHRLIQKKNNGQKIKGILLIPFDYTPIDEIIHLPVLCEKNELAYCFIKKKQLNKLTGYKSTCVFIKKKKEYLDEYKEFIAANQMSK</sequence>
<evidence type="ECO:0000313" key="2">
    <source>
        <dbReference type="EMBL" id="KRH95096.1"/>
    </source>
</evidence>